<dbReference type="EMBL" id="JACEIP010000004">
    <property type="protein sequence ID" value="MBA4542149.1"/>
    <property type="molecule type" value="Genomic_DNA"/>
</dbReference>
<dbReference type="RefSeq" id="WP_033099604.1">
    <property type="nucleotide sequence ID" value="NZ_JACEIP010000004.1"/>
</dbReference>
<proteinExistence type="predicted"/>
<dbReference type="AlphaFoldDB" id="A0A7W1X8V7"/>
<dbReference type="Pfam" id="PF12846">
    <property type="entry name" value="AAA_10"/>
    <property type="match status" value="1"/>
</dbReference>
<dbReference type="InterPro" id="IPR016628">
    <property type="entry name" value="ATPase_SAG2001_prd"/>
</dbReference>
<dbReference type="SUPFAM" id="SSF52540">
    <property type="entry name" value="P-loop containing nucleoside triphosphate hydrolases"/>
    <property type="match status" value="1"/>
</dbReference>
<name>A0A7W1X8V7_9BACL</name>
<dbReference type="InterPro" id="IPR051162">
    <property type="entry name" value="T4SS_component"/>
</dbReference>
<protein>
    <submittedName>
        <fullName evidence="1">ATP-binding protein</fullName>
    </submittedName>
</protein>
<dbReference type="Gene3D" id="3.40.50.300">
    <property type="entry name" value="P-loop containing nucleotide triphosphate hydrolases"/>
    <property type="match status" value="2"/>
</dbReference>
<dbReference type="PIRSF" id="PIRSF015040">
    <property type="entry name" value="ATPase_SAG2001_prd"/>
    <property type="match status" value="1"/>
</dbReference>
<accession>A0A7W1X8V7</accession>
<evidence type="ECO:0000313" key="1">
    <source>
        <dbReference type="EMBL" id="MBA4542149.1"/>
    </source>
</evidence>
<evidence type="ECO:0000313" key="2">
    <source>
        <dbReference type="Proteomes" id="UP000530514"/>
    </source>
</evidence>
<dbReference type="GO" id="GO:0005524">
    <property type="term" value="F:ATP binding"/>
    <property type="evidence" value="ECO:0007669"/>
    <property type="project" value="UniProtKB-KW"/>
</dbReference>
<dbReference type="PANTHER" id="PTHR30121:SF6">
    <property type="entry name" value="SLR6007 PROTEIN"/>
    <property type="match status" value="1"/>
</dbReference>
<dbReference type="OrthoDB" id="1647424at2"/>
<dbReference type="PANTHER" id="PTHR30121">
    <property type="entry name" value="UNCHARACTERIZED PROTEIN YJGR-RELATED"/>
    <property type="match status" value="1"/>
</dbReference>
<sequence length="843" mass="95513">MTRVPFPVKYFERNLVFGSDESVYAYYELQPFNYDYRSTDDKLSLHANLEAFYWNILADTHALVVPEFQSLEEHEEAMVGRLNGNDALREAGVHQIRAVIEHLRGKEVHQHRFFIGVKLKEVSVQGLSFFNELAYLLKDFKRFLLNQSGTDSPEIYEEEIQAYMVQEELIFSRINGFLRVRRVTPADLEWLIRRGFYRGIGETPRRHNWKPQAIPVTVKGKKARRPSRDILTLAEGRFNDSHGRQLIVEQHVGGKVKKGYMAFLTLSHIPDKAPFPGLEWLYCLQRLSFPVEASVRTETIEYSKALTQVLNKKKELKAEDEHALESGVETSYHILHSRQEANELESNLRTDKFPLITTSIVLCVSASTEEELHLRIQLVKDLYSDMLIQVEVPFGDQWRAFNEFLPGAKRYITDYIHYMDPAAVAASMIGATRQLGDGQGHFIGMSQNLPVFFQHDRGPKDKKLSSTASAAFIGSLGAGKSLGANLLAYQALLNGAKVLIFDPKDERAHWPDFLPELREITSIVTLRATLEDRGKLDPLMGAASTADRLAAAETAKRILQFLARAADGTYEAIVIGKAVDQVAKEDRPSMMRVIDRLREGLKSAPEKRQDSLEEIVDVLSYLATSGQGQLLFGDGTQRAIDLSMSLTILQVEDLKLPEESQTDFGRMGIALLMAISDFSRRFSNQSSDEFKLVLFDESWRLAKVREGRAILEELVRTGRSKNAAIYLISQNAKDMLGEEIRSNLGCRFVFRCRDLKEAEAACQILGIEPNEGNIETIRNLPTGTCLMSDLEKRVNELEIRVLEERLFIAFDTRPGSRAEKNADLVSLPTQERKKGMLPARSFQ</sequence>
<gene>
    <name evidence="1" type="ORF">H1164_04445</name>
</gene>
<keyword evidence="1" id="KW-0067">ATP-binding</keyword>
<keyword evidence="1" id="KW-0547">Nucleotide-binding</keyword>
<keyword evidence="2" id="KW-1185">Reference proteome</keyword>
<reference evidence="1 2" key="1">
    <citation type="submission" date="2020-07" db="EMBL/GenBank/DDBJ databases">
        <authorList>
            <person name="Feng H."/>
        </authorList>
    </citation>
    <scope>NUCLEOTIDE SEQUENCE [LARGE SCALE GENOMIC DNA]</scope>
    <source>
        <strain evidence="2">s-11</strain>
    </source>
</reference>
<comment type="caution">
    <text evidence="1">The sequence shown here is derived from an EMBL/GenBank/DDBJ whole genome shotgun (WGS) entry which is preliminary data.</text>
</comment>
<organism evidence="1 2">
    <name type="scientific">Thermoactinomyces daqus</name>
    <dbReference type="NCBI Taxonomy" id="1329516"/>
    <lineage>
        <taxon>Bacteria</taxon>
        <taxon>Bacillati</taxon>
        <taxon>Bacillota</taxon>
        <taxon>Bacilli</taxon>
        <taxon>Bacillales</taxon>
        <taxon>Thermoactinomycetaceae</taxon>
        <taxon>Thermoactinomyces</taxon>
    </lineage>
</organism>
<dbReference type="InterPro" id="IPR027417">
    <property type="entry name" value="P-loop_NTPase"/>
</dbReference>
<dbReference type="Proteomes" id="UP000530514">
    <property type="component" value="Unassembled WGS sequence"/>
</dbReference>